<keyword evidence="4" id="KW-0732">Signal</keyword>
<protein>
    <recommendedName>
        <fullName evidence="7">Cyclase family protein</fullName>
    </recommendedName>
</protein>
<keyword evidence="3" id="KW-0964">Secreted</keyword>
<keyword evidence="3" id="KW-0272">Extracellular matrix</keyword>
<feature type="chain" id="PRO_5019219726" description="Cyclase family protein" evidence="4">
    <location>
        <begin position="27"/>
        <end position="572"/>
    </location>
</feature>
<dbReference type="Gene3D" id="3.50.30.50">
    <property type="entry name" value="Putative cyclase"/>
    <property type="match status" value="2"/>
</dbReference>
<dbReference type="STRING" id="3818.A0A445BEY7"/>
<dbReference type="InterPro" id="IPR007325">
    <property type="entry name" value="KFase/CYL"/>
</dbReference>
<dbReference type="PANTHER" id="PTHR31118">
    <property type="entry name" value="CYCLASE-LIKE PROTEIN 2"/>
    <property type="match status" value="1"/>
</dbReference>
<proteinExistence type="inferred from homology"/>
<evidence type="ECO:0000256" key="1">
    <source>
        <dbReference type="ARBA" id="ARBA00004498"/>
    </source>
</evidence>
<comment type="caution">
    <text evidence="5">The sequence shown here is derived from an EMBL/GenBank/DDBJ whole genome shotgun (WGS) entry which is preliminary data.</text>
</comment>
<dbReference type="GO" id="GO:0004061">
    <property type="term" value="F:arylformamidase activity"/>
    <property type="evidence" value="ECO:0007669"/>
    <property type="project" value="InterPro"/>
</dbReference>
<dbReference type="PANTHER" id="PTHR31118:SF19">
    <property type="entry name" value="KYNURENINE FORMAMIDASE-LIKE PROTEIN"/>
    <property type="match status" value="1"/>
</dbReference>
<keyword evidence="6" id="KW-1185">Reference proteome</keyword>
<evidence type="ECO:0000256" key="2">
    <source>
        <dbReference type="ARBA" id="ARBA00007865"/>
    </source>
</evidence>
<dbReference type="InterPro" id="IPR037175">
    <property type="entry name" value="KFase_sf"/>
</dbReference>
<gene>
    <name evidence="5" type="ORF">Ahy_A09g042167</name>
</gene>
<sequence>MKNSHTLLSHLLPFLCTLSLRYSAQALPDFAAYPSIPGTDSGDCSIGSGDNPLVPPRREVYDEGRIFDISHRYTTEMPLWESEEELGYLMWLTRSMRNGSVANFSTFKLGLYIGTHVHSGFDVDLLDLQLLNGLALLIDVPRDKNITAEVMKSLDIPKGVQRVLFRTSNTDRRLMFKKGFDASYVGFKEDGAKWLVENTDIKLVGVDYLSAAAYDHLVPSRLAFLESRDMIIVEGLKLDDVAAGVYSLRCLPLRLVGSEASPIQQWGERNQPIEGRSSMDSVLVLALLCAALSLWYIAAAAPPHAAADFTAYPTIPGTEDVSVAGANSILIPPRREVYDDGRIFDISHRYVPDMPVWDSKDGLGNDFLWLLKSIKNGSLANNSAMKLGVHTGTHVDAPGHFYDNYFDAGFDVDTLDLQILNGLALLVDVPRDKNLTAEVMKRLMFKKEFDTSYVGFKEDGAKWLVENTDIKLVGIDYLSVAAYDHSAPSHLVFLESREIILVEGLKLDDVPAGIYSLRCLPLRREKMQQETNGVGGHMEHFHATMLIKSIIAISREKKTKERKLPRQVIIIT</sequence>
<dbReference type="AlphaFoldDB" id="A0A445BEY7"/>
<evidence type="ECO:0000313" key="6">
    <source>
        <dbReference type="Proteomes" id="UP000289738"/>
    </source>
</evidence>
<evidence type="ECO:0008006" key="7">
    <source>
        <dbReference type="Google" id="ProtNLM"/>
    </source>
</evidence>
<name>A0A445BEY7_ARAHY</name>
<feature type="signal peptide" evidence="4">
    <location>
        <begin position="1"/>
        <end position="26"/>
    </location>
</feature>
<dbReference type="Pfam" id="PF04199">
    <property type="entry name" value="Cyclase"/>
    <property type="match status" value="2"/>
</dbReference>
<dbReference type="Proteomes" id="UP000289738">
    <property type="component" value="Chromosome A09"/>
</dbReference>
<evidence type="ECO:0000256" key="3">
    <source>
        <dbReference type="ARBA" id="ARBA00022530"/>
    </source>
</evidence>
<dbReference type="GO" id="GO:0019441">
    <property type="term" value="P:L-tryptophan catabolic process to kynurenine"/>
    <property type="evidence" value="ECO:0007669"/>
    <property type="project" value="InterPro"/>
</dbReference>
<reference evidence="5 6" key="1">
    <citation type="submission" date="2019-01" db="EMBL/GenBank/DDBJ databases">
        <title>Sequencing of cultivated peanut Arachis hypogaea provides insights into genome evolution and oil improvement.</title>
        <authorList>
            <person name="Chen X."/>
        </authorList>
    </citation>
    <scope>NUCLEOTIDE SEQUENCE [LARGE SCALE GENOMIC DNA]</scope>
    <source>
        <strain evidence="6">cv. Fuhuasheng</strain>
        <tissue evidence="5">Leaves</tissue>
    </source>
</reference>
<evidence type="ECO:0000313" key="5">
    <source>
        <dbReference type="EMBL" id="RYR37252.1"/>
    </source>
</evidence>
<accession>A0A445BEY7</accession>
<dbReference type="SUPFAM" id="SSF102198">
    <property type="entry name" value="Putative cyclase"/>
    <property type="match status" value="2"/>
</dbReference>
<organism evidence="5 6">
    <name type="scientific">Arachis hypogaea</name>
    <name type="common">Peanut</name>
    <dbReference type="NCBI Taxonomy" id="3818"/>
    <lineage>
        <taxon>Eukaryota</taxon>
        <taxon>Viridiplantae</taxon>
        <taxon>Streptophyta</taxon>
        <taxon>Embryophyta</taxon>
        <taxon>Tracheophyta</taxon>
        <taxon>Spermatophyta</taxon>
        <taxon>Magnoliopsida</taxon>
        <taxon>eudicotyledons</taxon>
        <taxon>Gunneridae</taxon>
        <taxon>Pentapetalae</taxon>
        <taxon>rosids</taxon>
        <taxon>fabids</taxon>
        <taxon>Fabales</taxon>
        <taxon>Fabaceae</taxon>
        <taxon>Papilionoideae</taxon>
        <taxon>50 kb inversion clade</taxon>
        <taxon>dalbergioids sensu lato</taxon>
        <taxon>Dalbergieae</taxon>
        <taxon>Pterocarpus clade</taxon>
        <taxon>Arachis</taxon>
    </lineage>
</organism>
<comment type="subcellular location">
    <subcellularLocation>
        <location evidence="1">Secreted</location>
        <location evidence="1">Extracellular space</location>
        <location evidence="1">Extracellular matrix</location>
    </subcellularLocation>
</comment>
<evidence type="ECO:0000256" key="4">
    <source>
        <dbReference type="SAM" id="SignalP"/>
    </source>
</evidence>
<dbReference type="EMBL" id="SDMP01000009">
    <property type="protein sequence ID" value="RYR37252.1"/>
    <property type="molecule type" value="Genomic_DNA"/>
</dbReference>
<comment type="similarity">
    <text evidence="2">Belongs to the Cyclase 1 superfamily.</text>
</comment>